<reference evidence="8 9" key="1">
    <citation type="submission" date="2022-11" db="EMBL/GenBank/DDBJ databases">
        <title>Mucor velutinosus strain NIH1002 WGS.</title>
        <authorList>
            <person name="Subramanian P."/>
            <person name="Mullikin J.C."/>
            <person name="Segre J.A."/>
            <person name="Zelazny A.M."/>
        </authorList>
    </citation>
    <scope>NUCLEOTIDE SEQUENCE [LARGE SCALE GENOMIC DNA]</scope>
    <source>
        <strain evidence="8 9">NIH1002</strain>
    </source>
</reference>
<comment type="subcellular location">
    <subcellularLocation>
        <location evidence="1">Membrane</location>
        <topology evidence="1">Multi-pass membrane protein</topology>
    </subcellularLocation>
</comment>
<feature type="region of interest" description="Disordered" evidence="6">
    <location>
        <begin position="1"/>
        <end position="54"/>
    </location>
</feature>
<feature type="compositionally biased region" description="Low complexity" evidence="6">
    <location>
        <begin position="857"/>
        <end position="877"/>
    </location>
</feature>
<evidence type="ECO:0000313" key="9">
    <source>
        <dbReference type="Proteomes" id="UP001304243"/>
    </source>
</evidence>
<evidence type="ECO:0000256" key="5">
    <source>
        <dbReference type="ARBA" id="ARBA00023136"/>
    </source>
</evidence>
<gene>
    <name evidence="8" type="primary">vps66</name>
    <name evidence="8" type="ORF">ATC70_009178</name>
</gene>
<feature type="region of interest" description="Disordered" evidence="6">
    <location>
        <begin position="748"/>
        <end position="806"/>
    </location>
</feature>
<feature type="compositionally biased region" description="Low complexity" evidence="6">
    <location>
        <begin position="829"/>
        <end position="842"/>
    </location>
</feature>
<feature type="compositionally biased region" description="Polar residues" evidence="6">
    <location>
        <begin position="33"/>
        <end position="42"/>
    </location>
</feature>
<keyword evidence="5 7" id="KW-0472">Membrane</keyword>
<dbReference type="EMBL" id="JASEJX010000012">
    <property type="protein sequence ID" value="KAK4518951.1"/>
    <property type="molecule type" value="Genomic_DNA"/>
</dbReference>
<evidence type="ECO:0000256" key="3">
    <source>
        <dbReference type="ARBA" id="ARBA00022692"/>
    </source>
</evidence>
<keyword evidence="9" id="KW-1185">Reference proteome</keyword>
<keyword evidence="4 7" id="KW-1133">Transmembrane helix</keyword>
<dbReference type="Pfam" id="PF05277">
    <property type="entry name" value="DUF726"/>
    <property type="match status" value="1"/>
</dbReference>
<feature type="transmembrane region" description="Helical" evidence="7">
    <location>
        <begin position="397"/>
        <end position="419"/>
    </location>
</feature>
<dbReference type="GeneID" id="89952864"/>
<sequence length="985" mass="106655">MDDTKPSSLSSSSSPSQKDKQQDINSLPHEAMSLNSNSSNEHFSAADFPEQPNVETNQPLTAELLAEQNELYSNKLEPKPNAIRAWAADLPEVPDSVQPILTTTHIFEMESLTLDDEEEEEAEDETVRQDHQPKIQETKDVFSETQKVAYVSLCYLTSLEVVYDFQGKDFTYARMSADNWQRKLMRMLYCHMDISADEIKMIESLSKHDIRPTDLVHQFTSQGQTAEVQLDDLNTKPSQKQAAEFDNNKIIIDLCWTVMCDLFLICLSTENYDARSRVFVARIASYLSLDWFQVIGFEKRIAEHLLEDANWETETVTSVATTMTTMTMTNVDHNGLVQNDVEKKSRNKQRKKRRYVMIGLATIGGGLILGLSAGLMAPVIAGGLGALLTTVGVGGTGFLGSTAGIALITGGATLAGGRIGGKSMNKRMKTINTFEFLPVHVDENVNCIISITGWLPSKDADEASLPFSTLDPLMGDHYNLYYEPEMLFELGSAFRIFATEAVTFSIQQALAHTIMGALLAGLAFPLALTKLGYIVDNPWANALDRSRLAGLILADTLMNRNLGARPITLVGYSLGARVIFFCLLELARVKAFGLVENVALFGTPVSGTKAEWKECTTIVSGRFVNGYATNDWLLGFLFRTSTAGLGNIAGLRPLSHIEGNRVQNLDCTDLVTGHLSYRSSMPKLLKRAGFVVTSEELPVKEKDKTSLEEDTSSTVATAAGASSDIKNKHLDSASSSLKKRSSLSSLSSGKASIQLSSKTSTPIAGADGHDHESDAMPTRTASSSTAPMTPGNQSPRTSNDNKLNGPNTMSDYDIIADIIANATAAASSKSGTYSSLSSGKASITATPSLMPSDPMMTTSSSTTTTNSATTTTATIAAPRKSGLNNFFGASASRSKSETTMSSSTKSIITPEKPRTTSRSSLLFGTGSLFGSKKKPATEEEKELKDAGVTVKEIKGTLGRLVVPQEIANPMPKVKLEAPQHARLNR</sequence>
<proteinExistence type="inferred from homology"/>
<evidence type="ECO:0000256" key="4">
    <source>
        <dbReference type="ARBA" id="ARBA00022989"/>
    </source>
</evidence>
<feature type="compositionally biased region" description="Polar residues" evidence="6">
    <location>
        <begin position="779"/>
        <end position="806"/>
    </location>
</feature>
<dbReference type="PANTHER" id="PTHR17920:SF3">
    <property type="entry name" value="TRANSMEMBRANE AND COILED-COIL DOMAIN-CONTAINING PROTEIN 4"/>
    <property type="match status" value="1"/>
</dbReference>
<protein>
    <submittedName>
        <fullName evidence="8">Lysophosphatidic acid:oleoyl-CoA acyltransferase 1</fullName>
    </submittedName>
</protein>
<feature type="transmembrane region" description="Helical" evidence="7">
    <location>
        <begin position="514"/>
        <end position="535"/>
    </location>
</feature>
<keyword evidence="8" id="KW-0012">Acyltransferase</keyword>
<organism evidence="8 9">
    <name type="scientific">Mucor velutinosus</name>
    <dbReference type="NCBI Taxonomy" id="708070"/>
    <lineage>
        <taxon>Eukaryota</taxon>
        <taxon>Fungi</taxon>
        <taxon>Fungi incertae sedis</taxon>
        <taxon>Mucoromycota</taxon>
        <taxon>Mucoromycotina</taxon>
        <taxon>Mucoromycetes</taxon>
        <taxon>Mucorales</taxon>
        <taxon>Mucorineae</taxon>
        <taxon>Mucoraceae</taxon>
        <taxon>Mucor</taxon>
    </lineage>
</organism>
<keyword evidence="3 7" id="KW-0812">Transmembrane</keyword>
<feature type="transmembrane region" description="Helical" evidence="7">
    <location>
        <begin position="355"/>
        <end position="377"/>
    </location>
</feature>
<feature type="compositionally biased region" description="Low complexity" evidence="6">
    <location>
        <begin position="1"/>
        <end position="16"/>
    </location>
</feature>
<name>A0AAN7DPL6_9FUNG</name>
<comment type="caution">
    <text evidence="8">The sequence shown here is derived from an EMBL/GenBank/DDBJ whole genome shotgun (WGS) entry which is preliminary data.</text>
</comment>
<feature type="compositionally biased region" description="Low complexity" evidence="6">
    <location>
        <begin position="748"/>
        <end position="758"/>
    </location>
</feature>
<feature type="region of interest" description="Disordered" evidence="6">
    <location>
        <begin position="699"/>
        <end position="720"/>
    </location>
</feature>
<dbReference type="PANTHER" id="PTHR17920">
    <property type="entry name" value="TRANSMEMBRANE AND COILED-COIL DOMAIN-CONTAINING PROTEIN 4 TMCO4"/>
    <property type="match status" value="1"/>
</dbReference>
<evidence type="ECO:0000256" key="2">
    <source>
        <dbReference type="ARBA" id="ARBA00009824"/>
    </source>
</evidence>
<dbReference type="RefSeq" id="XP_064685617.1">
    <property type="nucleotide sequence ID" value="XM_064828415.1"/>
</dbReference>
<feature type="region of interest" description="Disordered" evidence="6">
    <location>
        <begin position="829"/>
        <end position="940"/>
    </location>
</feature>
<dbReference type="SUPFAM" id="SSF53474">
    <property type="entry name" value="alpha/beta-Hydrolases"/>
    <property type="match status" value="1"/>
</dbReference>
<keyword evidence="8" id="KW-0808">Transferase</keyword>
<evidence type="ECO:0000313" key="8">
    <source>
        <dbReference type="EMBL" id="KAK4518951.1"/>
    </source>
</evidence>
<dbReference type="Proteomes" id="UP001304243">
    <property type="component" value="Unassembled WGS sequence"/>
</dbReference>
<dbReference type="AlphaFoldDB" id="A0AAN7DPL6"/>
<feature type="compositionally biased region" description="Low complexity" evidence="6">
    <location>
        <begin position="890"/>
        <end position="909"/>
    </location>
</feature>
<accession>A0AAN7DPL6</accession>
<dbReference type="GO" id="GO:0016020">
    <property type="term" value="C:membrane"/>
    <property type="evidence" value="ECO:0007669"/>
    <property type="project" value="UniProtKB-SubCell"/>
</dbReference>
<evidence type="ECO:0000256" key="7">
    <source>
        <dbReference type="SAM" id="Phobius"/>
    </source>
</evidence>
<dbReference type="InterPro" id="IPR007941">
    <property type="entry name" value="DUF726"/>
</dbReference>
<evidence type="ECO:0000256" key="6">
    <source>
        <dbReference type="SAM" id="MobiDB-lite"/>
    </source>
</evidence>
<dbReference type="InterPro" id="IPR029058">
    <property type="entry name" value="AB_hydrolase_fold"/>
</dbReference>
<dbReference type="GO" id="GO:0016746">
    <property type="term" value="F:acyltransferase activity"/>
    <property type="evidence" value="ECO:0007669"/>
    <property type="project" value="UniProtKB-KW"/>
</dbReference>
<comment type="similarity">
    <text evidence="2">Belongs to the TMCO4 family.</text>
</comment>
<evidence type="ECO:0000256" key="1">
    <source>
        <dbReference type="ARBA" id="ARBA00004141"/>
    </source>
</evidence>